<dbReference type="AlphaFoldDB" id="A0A9W9TWY2"/>
<evidence type="ECO:0000313" key="2">
    <source>
        <dbReference type="EMBL" id="KAJ5246640.1"/>
    </source>
</evidence>
<feature type="compositionally biased region" description="Polar residues" evidence="1">
    <location>
        <begin position="1"/>
        <end position="23"/>
    </location>
</feature>
<keyword evidence="3" id="KW-1185">Reference proteome</keyword>
<protein>
    <recommendedName>
        <fullName evidence="4">PLAC8-domain-containing protein</fullName>
    </recommendedName>
</protein>
<dbReference type="GeneID" id="83198223"/>
<dbReference type="OrthoDB" id="1045822at2759"/>
<name>A0A9W9TWY2_9EURO</name>
<evidence type="ECO:0000313" key="3">
    <source>
        <dbReference type="Proteomes" id="UP001150941"/>
    </source>
</evidence>
<proteinExistence type="predicted"/>
<feature type="region of interest" description="Disordered" evidence="1">
    <location>
        <begin position="118"/>
        <end position="140"/>
    </location>
</feature>
<feature type="compositionally biased region" description="Pro residues" evidence="1">
    <location>
        <begin position="127"/>
        <end position="137"/>
    </location>
</feature>
<dbReference type="InterPro" id="IPR006461">
    <property type="entry name" value="PLAC_motif_containing"/>
</dbReference>
<dbReference type="Pfam" id="PF04749">
    <property type="entry name" value="PLAC8"/>
    <property type="match status" value="1"/>
</dbReference>
<gene>
    <name evidence="2" type="ORF">N7468_001623</name>
</gene>
<evidence type="ECO:0008006" key="4">
    <source>
        <dbReference type="Google" id="ProtNLM"/>
    </source>
</evidence>
<feature type="compositionally biased region" description="Polar residues" evidence="1">
    <location>
        <begin position="32"/>
        <end position="54"/>
    </location>
</feature>
<dbReference type="RefSeq" id="XP_058334061.1">
    <property type="nucleotide sequence ID" value="XM_058470920.1"/>
</dbReference>
<feature type="compositionally biased region" description="Polar residues" evidence="1">
    <location>
        <begin position="68"/>
        <end position="78"/>
    </location>
</feature>
<sequence>MDRSLQLNTQAQPSHNRRYSFTETPLDKSPSPEHQYQFSSPTSSIATPNMNASPASHHHPVEFRRETWSQSPQNQYISNEKERHLQEEGLIPTYSKYPPPEQHPALYAPIDDAIEQRHPTSQAEPLQPQPPNSPGPIPLKINPDVPNRSDTITVAPDSNPLQSPKIPYFPPPAAVRSFQAPTFEDLETFHQPGQISHPNQDVQGGAWNHGLCDFSNLGTCCLGLACPCILYGKTQYRLGMKSKKDDPTNMLGYKVCNGACTGMALLCGCQWHTESMAGLGQTV</sequence>
<dbReference type="Proteomes" id="UP001150941">
    <property type="component" value="Unassembled WGS sequence"/>
</dbReference>
<accession>A0A9W9TWY2</accession>
<reference evidence="2" key="1">
    <citation type="submission" date="2022-11" db="EMBL/GenBank/DDBJ databases">
        <authorList>
            <person name="Petersen C."/>
        </authorList>
    </citation>
    <scope>NUCLEOTIDE SEQUENCE</scope>
    <source>
        <strain evidence="2">IBT 19713</strain>
    </source>
</reference>
<reference evidence="2" key="2">
    <citation type="journal article" date="2023" name="IMA Fungus">
        <title>Comparative genomic study of the Penicillium genus elucidates a diverse pangenome and 15 lateral gene transfer events.</title>
        <authorList>
            <person name="Petersen C."/>
            <person name="Sorensen T."/>
            <person name="Nielsen M.R."/>
            <person name="Sondergaard T.E."/>
            <person name="Sorensen J.L."/>
            <person name="Fitzpatrick D.A."/>
            <person name="Frisvad J.C."/>
            <person name="Nielsen K.L."/>
        </authorList>
    </citation>
    <scope>NUCLEOTIDE SEQUENCE</scope>
    <source>
        <strain evidence="2">IBT 19713</strain>
    </source>
</reference>
<comment type="caution">
    <text evidence="2">The sequence shown here is derived from an EMBL/GenBank/DDBJ whole genome shotgun (WGS) entry which is preliminary data.</text>
</comment>
<dbReference type="EMBL" id="JAPQKS010000002">
    <property type="protein sequence ID" value="KAJ5246640.1"/>
    <property type="molecule type" value="Genomic_DNA"/>
</dbReference>
<organism evidence="2 3">
    <name type="scientific">Penicillium chermesinum</name>
    <dbReference type="NCBI Taxonomy" id="63820"/>
    <lineage>
        <taxon>Eukaryota</taxon>
        <taxon>Fungi</taxon>
        <taxon>Dikarya</taxon>
        <taxon>Ascomycota</taxon>
        <taxon>Pezizomycotina</taxon>
        <taxon>Eurotiomycetes</taxon>
        <taxon>Eurotiomycetidae</taxon>
        <taxon>Eurotiales</taxon>
        <taxon>Aspergillaceae</taxon>
        <taxon>Penicillium</taxon>
    </lineage>
</organism>
<evidence type="ECO:0000256" key="1">
    <source>
        <dbReference type="SAM" id="MobiDB-lite"/>
    </source>
</evidence>
<feature type="region of interest" description="Disordered" evidence="1">
    <location>
        <begin position="1"/>
        <end position="80"/>
    </location>
</feature>